<feature type="transmembrane region" description="Helical" evidence="1">
    <location>
        <begin position="237"/>
        <end position="259"/>
    </location>
</feature>
<keyword evidence="1" id="KW-0472">Membrane</keyword>
<protein>
    <recommendedName>
        <fullName evidence="4">Polysaccharide polymerase</fullName>
    </recommendedName>
</protein>
<keyword evidence="3" id="KW-1185">Reference proteome</keyword>
<dbReference type="Proteomes" id="UP000078437">
    <property type="component" value="Chromosome"/>
</dbReference>
<dbReference type="InterPro" id="IPR051533">
    <property type="entry name" value="WaaL-like"/>
</dbReference>
<keyword evidence="1" id="KW-0812">Transmembrane</keyword>
<feature type="transmembrane region" description="Helical" evidence="1">
    <location>
        <begin position="349"/>
        <end position="367"/>
    </location>
</feature>
<feature type="transmembrane region" description="Helical" evidence="1">
    <location>
        <begin position="315"/>
        <end position="337"/>
    </location>
</feature>
<name>A0A191WDD5_9MICO</name>
<evidence type="ECO:0000313" key="3">
    <source>
        <dbReference type="Proteomes" id="UP000078437"/>
    </source>
</evidence>
<feature type="transmembrane region" description="Helical" evidence="1">
    <location>
        <begin position="107"/>
        <end position="128"/>
    </location>
</feature>
<feature type="transmembrane region" description="Helical" evidence="1">
    <location>
        <begin position="197"/>
        <end position="225"/>
    </location>
</feature>
<reference evidence="3" key="2">
    <citation type="submission" date="2016-01" db="EMBL/GenBank/DDBJ databases">
        <title>Complete genome sequence of Agromyces aureus AR33T and comparison with related organisms.</title>
        <authorList>
            <person name="Corretto E."/>
            <person name="Antonielli L."/>
            <person name="Sessitsch A."/>
            <person name="Brader G."/>
        </authorList>
    </citation>
    <scope>NUCLEOTIDE SEQUENCE [LARGE SCALE GENOMIC DNA]</scope>
    <source>
        <strain evidence="3">AR33</strain>
    </source>
</reference>
<accession>A0A191WDD5</accession>
<dbReference type="PANTHER" id="PTHR37422:SF13">
    <property type="entry name" value="LIPOPOLYSACCHARIDE BIOSYNTHESIS PROTEIN PA4999-RELATED"/>
    <property type="match status" value="1"/>
</dbReference>
<keyword evidence="1" id="KW-1133">Transmembrane helix</keyword>
<evidence type="ECO:0008006" key="4">
    <source>
        <dbReference type="Google" id="ProtNLM"/>
    </source>
</evidence>
<sequence length="403" mass="42948">MIFASLAVNVVVPKAGVKVGDVPVTAGTIVCVLALIVGLFAFLAGRRINFTPVTTLIMVLSGYMGVRSLIDWMLGEVRIEYVWGLVVGPMLFVLVSNALTTSREIEIAVKILVVGFVLVTAYAVLQYILGVNAVAIPGITVNLTDYQTGAEWYLQKHNRVGSGSKLFSTYQNGNLLGVNLLLIFPVVYEVVRRQWKLPALVAFVAVAMLTLSRSAWLGVAAYLAFRFVFTKSATAAAAAARIFAGIALIIAGAALFGAFPQVTDRLFGSNVDYLTRLSGRTPRLTQLIESTITNPIAVFFGPQGISEYEGGAYEITYAAVYLAGGLIALALLVAILVRSIHSLLKSVDRVAIGVGFGIMVYAVASFIEGGFWLPPTPSLFWMILGLGFAAAAQPGATLSARRG</sequence>
<feature type="transmembrane region" description="Helical" evidence="1">
    <location>
        <begin position="379"/>
        <end position="400"/>
    </location>
</feature>
<dbReference type="KEGG" id="agy:ATC03_05600"/>
<gene>
    <name evidence="2" type="ORF">ATC03_05600</name>
</gene>
<organism evidence="2 3">
    <name type="scientific">Agromyces aureus</name>
    <dbReference type="NCBI Taxonomy" id="453304"/>
    <lineage>
        <taxon>Bacteria</taxon>
        <taxon>Bacillati</taxon>
        <taxon>Actinomycetota</taxon>
        <taxon>Actinomycetes</taxon>
        <taxon>Micrococcales</taxon>
        <taxon>Microbacteriaceae</taxon>
        <taxon>Agromyces</taxon>
    </lineage>
</organism>
<dbReference type="STRING" id="453304.ATC03_05600"/>
<dbReference type="AlphaFoldDB" id="A0A191WDD5"/>
<proteinExistence type="predicted"/>
<reference evidence="2 3" key="1">
    <citation type="journal article" date="2016" name="Int. J. Syst. Evol. Microbiol.">
        <title>Agromyces aureus sp. nov., isolated from the rhizosphere of Salix caprea L. grown in a heavy-metal-contaminated soil.</title>
        <authorList>
            <person name="Corretto E."/>
            <person name="Antonielli L."/>
            <person name="Sessitsch A."/>
            <person name="Compant S."/>
            <person name="Gorfer M."/>
            <person name="Kuffner M."/>
            <person name="Brader G."/>
        </authorList>
    </citation>
    <scope>NUCLEOTIDE SEQUENCE [LARGE SCALE GENOMIC DNA]</scope>
    <source>
        <strain evidence="2 3">AR33</strain>
    </source>
</reference>
<evidence type="ECO:0000313" key="2">
    <source>
        <dbReference type="EMBL" id="ANJ26271.1"/>
    </source>
</evidence>
<feature type="transmembrane region" description="Helical" evidence="1">
    <location>
        <begin position="81"/>
        <end position="100"/>
    </location>
</feature>
<evidence type="ECO:0000256" key="1">
    <source>
        <dbReference type="SAM" id="Phobius"/>
    </source>
</evidence>
<dbReference type="EMBL" id="CP013979">
    <property type="protein sequence ID" value="ANJ26271.1"/>
    <property type="molecule type" value="Genomic_DNA"/>
</dbReference>
<feature type="transmembrane region" description="Helical" evidence="1">
    <location>
        <begin position="24"/>
        <end position="44"/>
    </location>
</feature>
<dbReference type="PANTHER" id="PTHR37422">
    <property type="entry name" value="TEICHURONIC ACID BIOSYNTHESIS PROTEIN TUAE"/>
    <property type="match status" value="1"/>
</dbReference>